<dbReference type="NCBIfam" id="TIGR02595">
    <property type="entry name" value="PEP_CTERM"/>
    <property type="match status" value="1"/>
</dbReference>
<keyword evidence="1" id="KW-0472">Membrane</keyword>
<reference evidence="3 4" key="1">
    <citation type="submission" date="2014-03" db="EMBL/GenBank/DDBJ databases">
        <title>Bradyrhizobium valentinum sp. nov., isolated from effective nodules of Lupinus mariae-josephae, a lupine endemic of basic-lime soils in Eastern Spain.</title>
        <authorList>
            <person name="Duran D."/>
            <person name="Rey L."/>
            <person name="Navarro A."/>
            <person name="Busquets A."/>
            <person name="Imperial J."/>
            <person name="Ruiz-Argueso T."/>
        </authorList>
    </citation>
    <scope>NUCLEOTIDE SEQUENCE [LARGE SCALE GENOMIC DNA]</scope>
    <source>
        <strain evidence="3 4">PAC68</strain>
    </source>
</reference>
<evidence type="ECO:0000259" key="2">
    <source>
        <dbReference type="Pfam" id="PF07589"/>
    </source>
</evidence>
<dbReference type="NCBIfam" id="NF035944">
    <property type="entry name" value="PEPxxWA-CTERM"/>
    <property type="match status" value="1"/>
</dbReference>
<keyword evidence="1" id="KW-0812">Transmembrane</keyword>
<dbReference type="Pfam" id="PF07589">
    <property type="entry name" value="PEP-CTERM"/>
    <property type="match status" value="1"/>
</dbReference>
<keyword evidence="4" id="KW-1185">Reference proteome</keyword>
<protein>
    <recommendedName>
        <fullName evidence="2">Ice-binding protein C-terminal domain-containing protein</fullName>
    </recommendedName>
</protein>
<accession>A0A0R3LP39</accession>
<organism evidence="3 4">
    <name type="scientific">Bradyrhizobium jicamae</name>
    <dbReference type="NCBI Taxonomy" id="280332"/>
    <lineage>
        <taxon>Bacteria</taxon>
        <taxon>Pseudomonadati</taxon>
        <taxon>Pseudomonadota</taxon>
        <taxon>Alphaproteobacteria</taxon>
        <taxon>Hyphomicrobiales</taxon>
        <taxon>Nitrobacteraceae</taxon>
        <taxon>Bradyrhizobium</taxon>
    </lineage>
</organism>
<feature type="domain" description="Ice-binding protein C-terminal" evidence="2">
    <location>
        <begin position="105"/>
        <end position="130"/>
    </location>
</feature>
<dbReference type="Proteomes" id="UP000050863">
    <property type="component" value="Unassembled WGS sequence"/>
</dbReference>
<gene>
    <name evidence="3" type="ORF">CQ12_13915</name>
</gene>
<keyword evidence="1" id="KW-1133">Transmembrane helix</keyword>
<comment type="caution">
    <text evidence="3">The sequence shown here is derived from an EMBL/GenBank/DDBJ whole genome shotgun (WGS) entry which is preliminary data.</text>
</comment>
<dbReference type="InterPro" id="IPR013424">
    <property type="entry name" value="Ice-binding_C"/>
</dbReference>
<evidence type="ECO:0000256" key="1">
    <source>
        <dbReference type="SAM" id="Phobius"/>
    </source>
</evidence>
<evidence type="ECO:0000313" key="3">
    <source>
        <dbReference type="EMBL" id="KRR09577.1"/>
    </source>
</evidence>
<name>A0A0R3LP39_9BRAD</name>
<dbReference type="AlphaFoldDB" id="A0A0R3LP39"/>
<dbReference type="EMBL" id="LLXZ01000071">
    <property type="protein sequence ID" value="KRR09577.1"/>
    <property type="molecule type" value="Genomic_DNA"/>
</dbReference>
<feature type="transmembrane region" description="Helical" evidence="1">
    <location>
        <begin position="110"/>
        <end position="127"/>
    </location>
</feature>
<proteinExistence type="predicted"/>
<sequence length="139" mass="15171">MNGGNPPLFTTIEFTFSNVSVFNEFSFQAQFDSVRGDPTTDVTVTWYDQNNVSGSYTFSGLDRSGLTPSLGIHSVDGGTLSKIVIYDPEGFKQLKQFAFDGNVAPVPEPSTWAMMILGFAGVGFLAYRRRAQGQAPRLV</sequence>
<evidence type="ECO:0000313" key="4">
    <source>
        <dbReference type="Proteomes" id="UP000050863"/>
    </source>
</evidence>
<dbReference type="STRING" id="280332.CQ12_13915"/>